<dbReference type="EMBL" id="JAHRIP010068672">
    <property type="protein sequence ID" value="MEQ2308323.1"/>
    <property type="molecule type" value="Genomic_DNA"/>
</dbReference>
<gene>
    <name evidence="1" type="ORF">AMECASPLE_027121</name>
</gene>
<evidence type="ECO:0000313" key="2">
    <source>
        <dbReference type="Proteomes" id="UP001469553"/>
    </source>
</evidence>
<dbReference type="Proteomes" id="UP001469553">
    <property type="component" value="Unassembled WGS sequence"/>
</dbReference>
<protein>
    <submittedName>
        <fullName evidence="1">Uncharacterized protein</fullName>
    </submittedName>
</protein>
<reference evidence="1 2" key="1">
    <citation type="submission" date="2021-06" db="EMBL/GenBank/DDBJ databases">
        <authorList>
            <person name="Palmer J.M."/>
        </authorList>
    </citation>
    <scope>NUCLEOTIDE SEQUENCE [LARGE SCALE GENOMIC DNA]</scope>
    <source>
        <strain evidence="1 2">AS_MEX2019</strain>
        <tissue evidence="1">Muscle</tissue>
    </source>
</reference>
<organism evidence="1 2">
    <name type="scientific">Ameca splendens</name>
    <dbReference type="NCBI Taxonomy" id="208324"/>
    <lineage>
        <taxon>Eukaryota</taxon>
        <taxon>Metazoa</taxon>
        <taxon>Chordata</taxon>
        <taxon>Craniata</taxon>
        <taxon>Vertebrata</taxon>
        <taxon>Euteleostomi</taxon>
        <taxon>Actinopterygii</taxon>
        <taxon>Neopterygii</taxon>
        <taxon>Teleostei</taxon>
        <taxon>Neoteleostei</taxon>
        <taxon>Acanthomorphata</taxon>
        <taxon>Ovalentaria</taxon>
        <taxon>Atherinomorphae</taxon>
        <taxon>Cyprinodontiformes</taxon>
        <taxon>Goodeidae</taxon>
        <taxon>Ameca</taxon>
    </lineage>
</organism>
<accession>A0ABV0ZPY9</accession>
<sequence>MEQKGGEEGKEKSGDRIQNQTVFKLLIFNNLLQGPEYRGWVSIQDVLVPDPDKEVSWPAAVIRDLQHRKTSSGRLACMSCRNIMSLLNNADFSLKREASRNWQQLWR</sequence>
<comment type="caution">
    <text evidence="1">The sequence shown here is derived from an EMBL/GenBank/DDBJ whole genome shotgun (WGS) entry which is preliminary data.</text>
</comment>
<evidence type="ECO:0000313" key="1">
    <source>
        <dbReference type="EMBL" id="MEQ2308323.1"/>
    </source>
</evidence>
<keyword evidence="2" id="KW-1185">Reference proteome</keyword>
<name>A0ABV0ZPY9_9TELE</name>
<proteinExistence type="predicted"/>